<feature type="region of interest" description="Disordered" evidence="1">
    <location>
        <begin position="1"/>
        <end position="49"/>
    </location>
</feature>
<name>X0U3P1_9ZZZZ</name>
<evidence type="ECO:0000256" key="1">
    <source>
        <dbReference type="SAM" id="MobiDB-lite"/>
    </source>
</evidence>
<dbReference type="InterPro" id="IPR005186">
    <property type="entry name" value="FlaG"/>
</dbReference>
<dbReference type="EMBL" id="BARS01029019">
    <property type="protein sequence ID" value="GAG00399.1"/>
    <property type="molecule type" value="Genomic_DNA"/>
</dbReference>
<proteinExistence type="predicted"/>
<organism evidence="2">
    <name type="scientific">marine sediment metagenome</name>
    <dbReference type="NCBI Taxonomy" id="412755"/>
    <lineage>
        <taxon>unclassified sequences</taxon>
        <taxon>metagenomes</taxon>
        <taxon>ecological metagenomes</taxon>
    </lineage>
</organism>
<feature type="non-terminal residue" evidence="2">
    <location>
        <position position="87"/>
    </location>
</feature>
<reference evidence="2" key="1">
    <citation type="journal article" date="2014" name="Front. Microbiol.">
        <title>High frequency of phylogenetically diverse reductive dehalogenase-homologous genes in deep subseafloor sedimentary metagenomes.</title>
        <authorList>
            <person name="Kawai M."/>
            <person name="Futagami T."/>
            <person name="Toyoda A."/>
            <person name="Takaki Y."/>
            <person name="Nishi S."/>
            <person name="Hori S."/>
            <person name="Arai W."/>
            <person name="Tsubouchi T."/>
            <person name="Morono Y."/>
            <person name="Uchiyama I."/>
            <person name="Ito T."/>
            <person name="Fujiyama A."/>
            <person name="Inagaki F."/>
            <person name="Takami H."/>
        </authorList>
    </citation>
    <scope>NUCLEOTIDE SEQUENCE</scope>
    <source>
        <strain evidence="2">Expedition CK06-06</strain>
    </source>
</reference>
<dbReference type="Pfam" id="PF03646">
    <property type="entry name" value="FlaG"/>
    <property type="match status" value="1"/>
</dbReference>
<protein>
    <submittedName>
        <fullName evidence="2">Uncharacterized protein</fullName>
    </submittedName>
</protein>
<dbReference type="InterPro" id="IPR035924">
    <property type="entry name" value="FlaG-like_sf"/>
</dbReference>
<dbReference type="SUPFAM" id="SSF160214">
    <property type="entry name" value="FlaG-like"/>
    <property type="match status" value="1"/>
</dbReference>
<dbReference type="AlphaFoldDB" id="X0U3P1"/>
<accession>X0U3P1</accession>
<gene>
    <name evidence="2" type="ORF">S01H1_45415</name>
</gene>
<evidence type="ECO:0000313" key="2">
    <source>
        <dbReference type="EMBL" id="GAG00399.1"/>
    </source>
</evidence>
<comment type="caution">
    <text evidence="2">The sequence shown here is derived from an EMBL/GenBank/DDBJ whole genome shotgun (WGS) entry which is preliminary data.</text>
</comment>
<sequence length="87" mass="9405">MLVGPVTTAGKNLAPPVQARLPAETPTRQESVRNAKAQGEPDLSRRTQAASDIQKDLDIIHNVDLQFTVHEASGEVMVTVREQSTGE</sequence>
<dbReference type="Gene3D" id="3.30.160.170">
    <property type="entry name" value="FlaG-like"/>
    <property type="match status" value="1"/>
</dbReference>